<organism evidence="5 6">
    <name type="scientific">Longimicrobium terrae</name>
    <dbReference type="NCBI Taxonomy" id="1639882"/>
    <lineage>
        <taxon>Bacteria</taxon>
        <taxon>Pseudomonadati</taxon>
        <taxon>Gemmatimonadota</taxon>
        <taxon>Longimicrobiia</taxon>
        <taxon>Longimicrobiales</taxon>
        <taxon>Longimicrobiaceae</taxon>
        <taxon>Longimicrobium</taxon>
    </lineage>
</organism>
<evidence type="ECO:0000256" key="3">
    <source>
        <dbReference type="ARBA" id="ARBA00023315"/>
    </source>
</evidence>
<keyword evidence="6" id="KW-1185">Reference proteome</keyword>
<dbReference type="RefSeq" id="WP_170032656.1">
    <property type="nucleotide sequence ID" value="NZ_JABDTL010000001.1"/>
</dbReference>
<dbReference type="PANTHER" id="PTHR10545">
    <property type="entry name" value="DIAMINE N-ACETYLTRANSFERASE"/>
    <property type="match status" value="1"/>
</dbReference>
<evidence type="ECO:0000256" key="1">
    <source>
        <dbReference type="ARBA" id="ARBA00008694"/>
    </source>
</evidence>
<evidence type="ECO:0000256" key="2">
    <source>
        <dbReference type="ARBA" id="ARBA00022679"/>
    </source>
</evidence>
<reference evidence="5 6" key="1">
    <citation type="submission" date="2020-08" db="EMBL/GenBank/DDBJ databases">
        <title>Genomic Encyclopedia of Type Strains, Phase IV (KMG-IV): sequencing the most valuable type-strain genomes for metagenomic binning, comparative biology and taxonomic classification.</title>
        <authorList>
            <person name="Goeker M."/>
        </authorList>
    </citation>
    <scope>NUCLEOTIDE SEQUENCE [LARGE SCALE GENOMIC DNA]</scope>
    <source>
        <strain evidence="5 6">DSM 29007</strain>
    </source>
</reference>
<dbReference type="EMBL" id="JACHIA010000016">
    <property type="protein sequence ID" value="MBB6072628.1"/>
    <property type="molecule type" value="Genomic_DNA"/>
</dbReference>
<dbReference type="InterPro" id="IPR016181">
    <property type="entry name" value="Acyl_CoA_acyltransferase"/>
</dbReference>
<feature type="domain" description="N-acetyltransferase" evidence="4">
    <location>
        <begin position="3"/>
        <end position="151"/>
    </location>
</feature>
<proteinExistence type="inferred from homology"/>
<dbReference type="Gene3D" id="3.40.630.30">
    <property type="match status" value="1"/>
</dbReference>
<dbReference type="PANTHER" id="PTHR10545:SF29">
    <property type="entry name" value="GH14572P-RELATED"/>
    <property type="match status" value="1"/>
</dbReference>
<dbReference type="Proteomes" id="UP000582837">
    <property type="component" value="Unassembled WGS sequence"/>
</dbReference>
<dbReference type="Pfam" id="PF00583">
    <property type="entry name" value="Acetyltransf_1"/>
    <property type="match status" value="1"/>
</dbReference>
<accession>A0A841H3S5</accession>
<comment type="caution">
    <text evidence="5">The sequence shown here is derived from an EMBL/GenBank/DDBJ whole genome shotgun (WGS) entry which is preliminary data.</text>
</comment>
<dbReference type="InterPro" id="IPR051016">
    <property type="entry name" value="Diverse_Substrate_AcTransf"/>
</dbReference>
<dbReference type="PROSITE" id="PS51186">
    <property type="entry name" value="GNAT"/>
    <property type="match status" value="1"/>
</dbReference>
<dbReference type="CDD" id="cd04301">
    <property type="entry name" value="NAT_SF"/>
    <property type="match status" value="1"/>
</dbReference>
<dbReference type="AlphaFoldDB" id="A0A841H3S5"/>
<evidence type="ECO:0000313" key="5">
    <source>
        <dbReference type="EMBL" id="MBB6072628.1"/>
    </source>
</evidence>
<dbReference type="GO" id="GO:0008080">
    <property type="term" value="F:N-acetyltransferase activity"/>
    <property type="evidence" value="ECO:0007669"/>
    <property type="project" value="TreeGrafter"/>
</dbReference>
<dbReference type="InterPro" id="IPR000182">
    <property type="entry name" value="GNAT_dom"/>
</dbReference>
<sequence>MSIVIRPATAADGETFLSLVDALADYEKLDRPSADARERLIRDAFGPAPRISVFLGERDGTAVSYAIVLETYSSFLALPTLYLEDLFVIPDARRFGIGSAFFRFLAGEALRRGCGRMEWVVLDWNQLAIDFYEKLQARRMSEWYTYRLTAEQLREISGEG</sequence>
<keyword evidence="2 5" id="KW-0808">Transferase</keyword>
<gene>
    <name evidence="5" type="ORF">HNQ61_004291</name>
</gene>
<evidence type="ECO:0000259" key="4">
    <source>
        <dbReference type="PROSITE" id="PS51186"/>
    </source>
</evidence>
<evidence type="ECO:0000313" key="6">
    <source>
        <dbReference type="Proteomes" id="UP000582837"/>
    </source>
</evidence>
<dbReference type="SUPFAM" id="SSF55729">
    <property type="entry name" value="Acyl-CoA N-acyltransferases (Nat)"/>
    <property type="match status" value="1"/>
</dbReference>
<protein>
    <submittedName>
        <fullName evidence="5">GNAT superfamily N-acetyltransferase</fullName>
    </submittedName>
</protein>
<comment type="similarity">
    <text evidence="1">Belongs to the acetyltransferase family.</text>
</comment>
<name>A0A841H3S5_9BACT</name>
<dbReference type="FunFam" id="3.40.630.30:FF:000064">
    <property type="entry name" value="GNAT family acetyltransferase"/>
    <property type="match status" value="1"/>
</dbReference>
<keyword evidence="3" id="KW-0012">Acyltransferase</keyword>